<evidence type="ECO:0000313" key="3">
    <source>
        <dbReference type="Proteomes" id="UP001153269"/>
    </source>
</evidence>
<sequence length="118" mass="12889">MASRSLSWSVSEAEEANADQDRFPNSAIIKWVSRLIGESQLNLAVLWSTQFSARPTLFFWTVPTQLYWVPLLSAGIEASTALLLHPPPPSSSSSSSAWSSSHKSQQQDLVVLFPAGPC</sequence>
<protein>
    <submittedName>
        <fullName evidence="2">Uncharacterized protein</fullName>
    </submittedName>
</protein>
<evidence type="ECO:0000256" key="1">
    <source>
        <dbReference type="SAM" id="MobiDB-lite"/>
    </source>
</evidence>
<organism evidence="2 3">
    <name type="scientific">Pleuronectes platessa</name>
    <name type="common">European plaice</name>
    <dbReference type="NCBI Taxonomy" id="8262"/>
    <lineage>
        <taxon>Eukaryota</taxon>
        <taxon>Metazoa</taxon>
        <taxon>Chordata</taxon>
        <taxon>Craniata</taxon>
        <taxon>Vertebrata</taxon>
        <taxon>Euteleostomi</taxon>
        <taxon>Actinopterygii</taxon>
        <taxon>Neopterygii</taxon>
        <taxon>Teleostei</taxon>
        <taxon>Neoteleostei</taxon>
        <taxon>Acanthomorphata</taxon>
        <taxon>Carangaria</taxon>
        <taxon>Pleuronectiformes</taxon>
        <taxon>Pleuronectoidei</taxon>
        <taxon>Pleuronectidae</taxon>
        <taxon>Pleuronectes</taxon>
    </lineage>
</organism>
<dbReference type="Proteomes" id="UP001153269">
    <property type="component" value="Unassembled WGS sequence"/>
</dbReference>
<accession>A0A9N7UVX0</accession>
<evidence type="ECO:0000313" key="2">
    <source>
        <dbReference type="EMBL" id="CAB1437817.1"/>
    </source>
</evidence>
<feature type="region of interest" description="Disordered" evidence="1">
    <location>
        <begin position="86"/>
        <end position="110"/>
    </location>
</feature>
<name>A0A9N7UVX0_PLEPL</name>
<proteinExistence type="predicted"/>
<dbReference type="AlphaFoldDB" id="A0A9N7UVX0"/>
<keyword evidence="3" id="KW-1185">Reference proteome</keyword>
<feature type="compositionally biased region" description="Low complexity" evidence="1">
    <location>
        <begin position="91"/>
        <end position="101"/>
    </location>
</feature>
<dbReference type="EMBL" id="CADEAL010002075">
    <property type="protein sequence ID" value="CAB1437817.1"/>
    <property type="molecule type" value="Genomic_DNA"/>
</dbReference>
<reference evidence="2" key="1">
    <citation type="submission" date="2020-03" db="EMBL/GenBank/DDBJ databases">
        <authorList>
            <person name="Weist P."/>
        </authorList>
    </citation>
    <scope>NUCLEOTIDE SEQUENCE</scope>
</reference>
<comment type="caution">
    <text evidence="2">The sequence shown here is derived from an EMBL/GenBank/DDBJ whole genome shotgun (WGS) entry which is preliminary data.</text>
</comment>
<gene>
    <name evidence="2" type="ORF">PLEPLA_LOCUS25816</name>
</gene>